<dbReference type="Pfam" id="PF13407">
    <property type="entry name" value="Peripla_BP_4"/>
    <property type="match status" value="1"/>
</dbReference>
<proteinExistence type="inferred from homology"/>
<evidence type="ECO:0000259" key="3">
    <source>
        <dbReference type="Pfam" id="PF13407"/>
    </source>
</evidence>
<feature type="domain" description="Periplasmic binding protein" evidence="3">
    <location>
        <begin position="75"/>
        <end position="312"/>
    </location>
</feature>
<dbReference type="PANTHER" id="PTHR30036:SF7">
    <property type="entry name" value="ABC TRANSPORTER PERIPLASMIC-BINDING PROTEIN YPHF"/>
    <property type="match status" value="1"/>
</dbReference>
<evidence type="ECO:0000313" key="4">
    <source>
        <dbReference type="EMBL" id="MPM23627.1"/>
    </source>
</evidence>
<evidence type="ECO:0000256" key="1">
    <source>
        <dbReference type="ARBA" id="ARBA00004196"/>
    </source>
</evidence>
<dbReference type="Gene3D" id="3.40.50.2300">
    <property type="match status" value="2"/>
</dbReference>
<organism evidence="4">
    <name type="scientific">bioreactor metagenome</name>
    <dbReference type="NCBI Taxonomy" id="1076179"/>
    <lineage>
        <taxon>unclassified sequences</taxon>
        <taxon>metagenomes</taxon>
        <taxon>ecological metagenomes</taxon>
    </lineage>
</organism>
<dbReference type="InterPro" id="IPR050555">
    <property type="entry name" value="Bact_Solute-Bind_Prot2"/>
</dbReference>
<dbReference type="PANTHER" id="PTHR30036">
    <property type="entry name" value="D-XYLOSE-BINDING PERIPLASMIC PROTEIN"/>
    <property type="match status" value="1"/>
</dbReference>
<protein>
    <recommendedName>
        <fullName evidence="3">Periplasmic binding protein domain-containing protein</fullName>
    </recommendedName>
</protein>
<dbReference type="SUPFAM" id="SSF53822">
    <property type="entry name" value="Periplasmic binding protein-like I"/>
    <property type="match status" value="1"/>
</dbReference>
<reference evidence="4" key="1">
    <citation type="submission" date="2019-08" db="EMBL/GenBank/DDBJ databases">
        <authorList>
            <person name="Kucharzyk K."/>
            <person name="Murdoch R.W."/>
            <person name="Higgins S."/>
            <person name="Loffler F."/>
        </authorList>
    </citation>
    <scope>NUCLEOTIDE SEQUENCE</scope>
</reference>
<name>A0A644Y616_9ZZZZ</name>
<dbReference type="EMBL" id="VSSQ01004076">
    <property type="protein sequence ID" value="MPM23627.1"/>
    <property type="molecule type" value="Genomic_DNA"/>
</dbReference>
<comment type="similarity">
    <text evidence="2">Belongs to the bacterial solute-binding protein 2 family.</text>
</comment>
<dbReference type="InterPro" id="IPR025997">
    <property type="entry name" value="SBP_2_dom"/>
</dbReference>
<dbReference type="InterPro" id="IPR028082">
    <property type="entry name" value="Peripla_BP_I"/>
</dbReference>
<dbReference type="PROSITE" id="PS51257">
    <property type="entry name" value="PROKAR_LIPOPROTEIN"/>
    <property type="match status" value="1"/>
</dbReference>
<comment type="caution">
    <text evidence="4">The sequence shown here is derived from an EMBL/GenBank/DDBJ whole genome shotgun (WGS) entry which is preliminary data.</text>
</comment>
<evidence type="ECO:0000256" key="2">
    <source>
        <dbReference type="ARBA" id="ARBA00007639"/>
    </source>
</evidence>
<comment type="subcellular location">
    <subcellularLocation>
        <location evidence="1">Cell envelope</location>
    </subcellularLocation>
</comment>
<dbReference type="GO" id="GO:0030288">
    <property type="term" value="C:outer membrane-bounded periplasmic space"/>
    <property type="evidence" value="ECO:0007669"/>
    <property type="project" value="TreeGrafter"/>
</dbReference>
<dbReference type="GO" id="GO:0030246">
    <property type="term" value="F:carbohydrate binding"/>
    <property type="evidence" value="ECO:0007669"/>
    <property type="project" value="TreeGrafter"/>
</dbReference>
<accession>A0A644Y616</accession>
<sequence>MKRASVLILVIVLVFSLASCSSGASKPTPSPSASPASGTPSLVPADFKYTQIPFLKDYNQYRYTDEINVLYLVCTTRAEYFINSYAAWQPALAEANINMELLGPPEYSDESLINTLESALASGKYDLVLLYPITPAAITPMLDSVWETYHIPILAYAFAPDTQCGHYYLGTSYYNAGTVLGQSILDYVDANADYYKTLDAIPVAVYKNSAGAEQYQRVAGALDVLKADGRFTLIDEYEANGEAACLTATETLLTNRPDVEVILTQIDNDVTGAYQAVTSGSYAPSDYLSIWGFDATGAVCAQMAQDGSDGYVQGSALIDHTQACAALEEIIPVLVGAAKQSVLIDFTQEQADTMGSLLADYYITVTPANVSSYYK</sequence>
<dbReference type="AlphaFoldDB" id="A0A644Y616"/>
<gene>
    <name evidence="4" type="ORF">SDC9_70101</name>
</gene>